<dbReference type="EMBL" id="CZBY01000001">
    <property type="protein sequence ID" value="CUQ80623.1"/>
    <property type="molecule type" value="Genomic_DNA"/>
</dbReference>
<organism evidence="1 2">
    <name type="scientific">[Eubacterium] siraeum</name>
    <dbReference type="NCBI Taxonomy" id="39492"/>
    <lineage>
        <taxon>Bacteria</taxon>
        <taxon>Bacillati</taxon>
        <taxon>Bacillota</taxon>
        <taxon>Clostridia</taxon>
        <taxon>Eubacteriales</taxon>
        <taxon>Oscillospiraceae</taxon>
        <taxon>Oscillospiraceae incertae sedis</taxon>
    </lineage>
</organism>
<accession>A0A174YZN9</accession>
<protein>
    <submittedName>
        <fullName evidence="1">Uncharacterized protein</fullName>
    </submittedName>
</protein>
<dbReference type="AlphaFoldDB" id="A0A174YZN9"/>
<gene>
    <name evidence="1" type="ORF">ERS852540_00045</name>
</gene>
<evidence type="ECO:0000313" key="2">
    <source>
        <dbReference type="Proteomes" id="UP000095662"/>
    </source>
</evidence>
<name>A0A174YZN9_9FIRM</name>
<sequence>MSDIDITLYLNEYRVRALADALGSQTAETVEDKLAEAFDMLYQEYVPDEQRASIEATIEREDAAEQARLEAARRFAVYHIRENGEDCHFTSDYFLSPMQAAYRYRLYERGELSSDPKTFADAFIETNPVSLEYFGKVCADIHADDRVTALLEFDLDEGRVSVYNGTDNEWQTYSLHDFSVAAYKAFCSDYRSEECRREIFNSSLAGKELELSDEALDEADAPMMHM</sequence>
<dbReference type="OrthoDB" id="1881091at2"/>
<proteinExistence type="predicted"/>
<dbReference type="Proteomes" id="UP000095662">
    <property type="component" value="Unassembled WGS sequence"/>
</dbReference>
<dbReference type="STRING" id="39492.ERS852540_00045"/>
<evidence type="ECO:0000313" key="1">
    <source>
        <dbReference type="EMBL" id="CUQ80623.1"/>
    </source>
</evidence>
<reference evidence="1 2" key="1">
    <citation type="submission" date="2015-09" db="EMBL/GenBank/DDBJ databases">
        <authorList>
            <consortium name="Pathogen Informatics"/>
        </authorList>
    </citation>
    <scope>NUCLEOTIDE SEQUENCE [LARGE SCALE GENOMIC DNA]</scope>
    <source>
        <strain evidence="1 2">2789STDY5834928</strain>
    </source>
</reference>